<name>A0AAV3RHT1_LITER</name>
<dbReference type="InterPro" id="IPR050951">
    <property type="entry name" value="Retrovirus_Pol_polyprotein"/>
</dbReference>
<evidence type="ECO:0000313" key="1">
    <source>
        <dbReference type="EMBL" id="GAA0175927.1"/>
    </source>
</evidence>
<dbReference type="PANTHER" id="PTHR37984:SF5">
    <property type="entry name" value="PROTEIN NYNRIN-LIKE"/>
    <property type="match status" value="1"/>
</dbReference>
<sequence length="85" mass="9946">MFLGYMISQRGIEANPDKIVAVHSTQSQKTRKESQLLTGKIVVLTRFISRARDRSLPFLKAIRRGKEFEWTPDCEQSFQKLKKYL</sequence>
<evidence type="ECO:0008006" key="3">
    <source>
        <dbReference type="Google" id="ProtNLM"/>
    </source>
</evidence>
<reference evidence="1 2" key="1">
    <citation type="submission" date="2024-01" db="EMBL/GenBank/DDBJ databases">
        <title>The complete chloroplast genome sequence of Lithospermum erythrorhizon: insights into the phylogenetic relationship among Boraginaceae species and the maternal lineages of purple gromwells.</title>
        <authorList>
            <person name="Okada T."/>
            <person name="Watanabe K."/>
        </authorList>
    </citation>
    <scope>NUCLEOTIDE SEQUENCE [LARGE SCALE GENOMIC DNA]</scope>
</reference>
<dbReference type="SUPFAM" id="SSF56672">
    <property type="entry name" value="DNA/RNA polymerases"/>
    <property type="match status" value="1"/>
</dbReference>
<dbReference type="PANTHER" id="PTHR37984">
    <property type="entry name" value="PROTEIN CBG26694"/>
    <property type="match status" value="1"/>
</dbReference>
<gene>
    <name evidence="1" type="ORF">LIER_29017</name>
</gene>
<dbReference type="InterPro" id="IPR043502">
    <property type="entry name" value="DNA/RNA_pol_sf"/>
</dbReference>
<keyword evidence="2" id="KW-1185">Reference proteome</keyword>
<accession>A0AAV3RHT1</accession>
<proteinExistence type="predicted"/>
<dbReference type="AlphaFoldDB" id="A0AAV3RHT1"/>
<evidence type="ECO:0000313" key="2">
    <source>
        <dbReference type="Proteomes" id="UP001454036"/>
    </source>
</evidence>
<dbReference type="InterPro" id="IPR043128">
    <property type="entry name" value="Rev_trsase/Diguanyl_cyclase"/>
</dbReference>
<dbReference type="EMBL" id="BAABME010009846">
    <property type="protein sequence ID" value="GAA0175927.1"/>
    <property type="molecule type" value="Genomic_DNA"/>
</dbReference>
<comment type="caution">
    <text evidence="1">The sequence shown here is derived from an EMBL/GenBank/DDBJ whole genome shotgun (WGS) entry which is preliminary data.</text>
</comment>
<dbReference type="Gene3D" id="3.30.70.270">
    <property type="match status" value="1"/>
</dbReference>
<organism evidence="1 2">
    <name type="scientific">Lithospermum erythrorhizon</name>
    <name type="common">Purple gromwell</name>
    <name type="synonym">Lithospermum officinale var. erythrorhizon</name>
    <dbReference type="NCBI Taxonomy" id="34254"/>
    <lineage>
        <taxon>Eukaryota</taxon>
        <taxon>Viridiplantae</taxon>
        <taxon>Streptophyta</taxon>
        <taxon>Embryophyta</taxon>
        <taxon>Tracheophyta</taxon>
        <taxon>Spermatophyta</taxon>
        <taxon>Magnoliopsida</taxon>
        <taxon>eudicotyledons</taxon>
        <taxon>Gunneridae</taxon>
        <taxon>Pentapetalae</taxon>
        <taxon>asterids</taxon>
        <taxon>lamiids</taxon>
        <taxon>Boraginales</taxon>
        <taxon>Boraginaceae</taxon>
        <taxon>Boraginoideae</taxon>
        <taxon>Lithospermeae</taxon>
        <taxon>Lithospermum</taxon>
    </lineage>
</organism>
<dbReference type="Proteomes" id="UP001454036">
    <property type="component" value="Unassembled WGS sequence"/>
</dbReference>
<protein>
    <recommendedName>
        <fullName evidence="3">Reverse transcriptase/retrotransposon-derived protein RNase H-like domain-containing protein</fullName>
    </recommendedName>
</protein>